<name>A0A7X3MF99_9FIRM</name>
<dbReference type="AlphaFoldDB" id="A0A7X3MF99"/>
<sequence>MATTRIMPLHIGKGRTESQAVSDIIDYVSNPQKTDNGRLVTGFACDSRVADAEFLLAKREYISTTGRVRGADDVLAYHVRQSFVPGEITPEEANRLGVEFAKRFTKGNHAFVVCTHIDKSHIHNHIIWNAVNLNCDRKFRNFWGSTRAVRRLNDTICVENGYSIVEDPKPHGKSYNKWLGDRAKPSHREQLRVMIDQALEQKPADFDGLLKLLTEMGCEVSRRGQAIRLKAPGWKNVARMDEKLGQGYSEDEIRAVLAGEKQHTPRRKDAVSTPTPKVNLMVDIQEKLQAGKGAGYARWAKVFNLKQMAQTMNYLTEHGLLEYAVLEEKAAAATTRHNELSAQIKAAETRMAEIATLRTHIINYVKTREVYAAYRKAGYSKKFLAEHEADILLHKAAKQAFDDLGIKKLPTVKSLQAEYATLLEEKKKDYAEYRRSREEMRELLAAKANVDRLMGYGEERQNDREKEQGQDR</sequence>
<evidence type="ECO:0000313" key="3">
    <source>
        <dbReference type="EMBL" id="MXP75333.1"/>
    </source>
</evidence>
<dbReference type="Pfam" id="PF03432">
    <property type="entry name" value="Relaxase"/>
    <property type="match status" value="1"/>
</dbReference>
<evidence type="ECO:0000256" key="1">
    <source>
        <dbReference type="SAM" id="Coils"/>
    </source>
</evidence>
<feature type="domain" description="MobA/VirD2-like nuclease" evidence="2">
    <location>
        <begin position="27"/>
        <end position="161"/>
    </location>
</feature>
<evidence type="ECO:0000313" key="4">
    <source>
        <dbReference type="Proteomes" id="UP000460412"/>
    </source>
</evidence>
<protein>
    <submittedName>
        <fullName evidence="3">Relaxase/mobilization nuclease domain-containing protein</fullName>
    </submittedName>
</protein>
<reference evidence="3 4" key="1">
    <citation type="submission" date="2019-12" db="EMBL/GenBank/DDBJ databases">
        <title>Sporaefaciens musculi gen. nov., sp. nov., a novel bacterium isolated from the caecum of an obese mouse.</title>
        <authorList>
            <person name="Rasmussen T.S."/>
            <person name="Streidl T."/>
            <person name="Hitch T.C.A."/>
            <person name="Wortmann E."/>
            <person name="Deptula P."/>
            <person name="Hansen M."/>
            <person name="Nielsen D.S."/>
            <person name="Clavel T."/>
            <person name="Vogensen F.K."/>
        </authorList>
    </citation>
    <scope>NUCLEOTIDE SEQUENCE [LARGE SCALE GENOMIC DNA]</scope>
    <source>
        <strain evidence="3 4">WCA-9-b2</strain>
    </source>
</reference>
<feature type="coiled-coil region" evidence="1">
    <location>
        <begin position="323"/>
        <end position="357"/>
    </location>
</feature>
<feature type="coiled-coil region" evidence="1">
    <location>
        <begin position="412"/>
        <end position="443"/>
    </location>
</feature>
<dbReference type="Proteomes" id="UP000460412">
    <property type="component" value="Unassembled WGS sequence"/>
</dbReference>
<evidence type="ECO:0000259" key="2">
    <source>
        <dbReference type="Pfam" id="PF03432"/>
    </source>
</evidence>
<keyword evidence="1" id="KW-0175">Coiled coil</keyword>
<dbReference type="RefSeq" id="WP_159750622.1">
    <property type="nucleotide sequence ID" value="NZ_WUQX01000001.1"/>
</dbReference>
<proteinExistence type="predicted"/>
<dbReference type="EMBL" id="WUQX01000001">
    <property type="protein sequence ID" value="MXP75333.1"/>
    <property type="molecule type" value="Genomic_DNA"/>
</dbReference>
<keyword evidence="4" id="KW-1185">Reference proteome</keyword>
<organism evidence="3 4">
    <name type="scientific">Sporofaciens musculi</name>
    <dbReference type="NCBI Taxonomy" id="2681861"/>
    <lineage>
        <taxon>Bacteria</taxon>
        <taxon>Bacillati</taxon>
        <taxon>Bacillota</taxon>
        <taxon>Clostridia</taxon>
        <taxon>Lachnospirales</taxon>
        <taxon>Lachnospiraceae</taxon>
        <taxon>Sporofaciens</taxon>
    </lineage>
</organism>
<accession>A0A7X3MF99</accession>
<comment type="caution">
    <text evidence="3">The sequence shown here is derived from an EMBL/GenBank/DDBJ whole genome shotgun (WGS) entry which is preliminary data.</text>
</comment>
<dbReference type="InterPro" id="IPR005094">
    <property type="entry name" value="Endonuclease_MobA/VirD2"/>
</dbReference>
<gene>
    <name evidence="3" type="ORF">GN277_08040</name>
</gene>